<evidence type="ECO:0000313" key="3">
    <source>
        <dbReference type="Proteomes" id="UP000295497"/>
    </source>
</evidence>
<sequence>MTELLTELLEAGLIEKMGGDDTRLEKIEKAAGAIAQGLREQPPRLIRAILTGIDPDVPADDPAIVQAKRALVAEWKSMNSVYTDTPVRLLRSILLEACNQVGEEGDKAAILWLTAADMLPLQRLGREEQPVRKMLETFASRTEEMSVAIPDMPKTSESDVVESLTMSLAVVGVDARKVDRNTLRQRVAATAGPNFHGQTLNNPNPHWSNQAQHWSFEFAERMGALLADELDALAQDMRQQVAQIGQSLEKPMSEIMGRIESKLRSQELLLQAVLEAGERRICAEKRRLDALWWSEALYSSSARQSYREMNASLAAVVMAIDLLTSVSSPSPASVGYMLAETVNRLPNAGFERKLGMRNLLVELRELRGHLPSQWASALADPPAEGRLSLRDTVVQSLQDREWDVDTSMRRAGLTSDMSLSLPVLAHAIFRQEQAVRLAESIK</sequence>
<dbReference type="AlphaFoldDB" id="A0A4P2QEV1"/>
<protein>
    <recommendedName>
        <fullName evidence="1">GTPase-associated system helical domain-containing protein</fullName>
    </recommendedName>
</protein>
<dbReference type="RefSeq" id="WP_129572734.1">
    <property type="nucleotide sequence ID" value="NZ_CP012672.1"/>
</dbReference>
<proteinExistence type="predicted"/>
<organism evidence="2 3">
    <name type="scientific">Sorangium cellulosum</name>
    <name type="common">Polyangium cellulosum</name>
    <dbReference type="NCBI Taxonomy" id="56"/>
    <lineage>
        <taxon>Bacteria</taxon>
        <taxon>Pseudomonadati</taxon>
        <taxon>Myxococcota</taxon>
        <taxon>Polyangia</taxon>
        <taxon>Polyangiales</taxon>
        <taxon>Polyangiaceae</taxon>
        <taxon>Sorangium</taxon>
    </lineage>
</organism>
<dbReference type="EMBL" id="CP012672">
    <property type="protein sequence ID" value="AUX28370.1"/>
    <property type="molecule type" value="Genomic_DNA"/>
</dbReference>
<feature type="domain" description="GTPase-associated system helical" evidence="1">
    <location>
        <begin position="5"/>
        <end position="437"/>
    </location>
</feature>
<accession>A0A4P2QEV1</accession>
<evidence type="ECO:0000259" key="1">
    <source>
        <dbReference type="Pfam" id="PF19994"/>
    </source>
</evidence>
<dbReference type="Proteomes" id="UP000295497">
    <property type="component" value="Chromosome"/>
</dbReference>
<reference evidence="2 3" key="1">
    <citation type="submission" date="2015-09" db="EMBL/GenBank/DDBJ databases">
        <title>Sorangium comparison.</title>
        <authorList>
            <person name="Zaburannyi N."/>
            <person name="Bunk B."/>
            <person name="Overmann J."/>
            <person name="Mueller R."/>
        </authorList>
    </citation>
    <scope>NUCLEOTIDE SEQUENCE [LARGE SCALE GENOMIC DNA]</scope>
    <source>
        <strain evidence="2 3">So ce836</strain>
    </source>
</reference>
<gene>
    <name evidence="2" type="ORF">SOCE836_004400</name>
</gene>
<evidence type="ECO:0000313" key="2">
    <source>
        <dbReference type="EMBL" id="AUX28370.1"/>
    </source>
</evidence>
<dbReference type="Pfam" id="PF19994">
    <property type="entry name" value="GASH"/>
    <property type="match status" value="1"/>
</dbReference>
<name>A0A4P2QEV1_SORCE</name>
<dbReference type="InterPro" id="IPR045523">
    <property type="entry name" value="GASH"/>
</dbReference>